<accession>A0A1K1QM98</accession>
<dbReference type="Pfam" id="PF02021">
    <property type="entry name" value="UPF0102"/>
    <property type="match status" value="1"/>
</dbReference>
<proteinExistence type="inferred from homology"/>
<dbReference type="PANTHER" id="PTHR34039">
    <property type="entry name" value="UPF0102 PROTEIN YRAN"/>
    <property type="match status" value="1"/>
</dbReference>
<dbReference type="STRING" id="76595.SAMN05660313_02801"/>
<evidence type="ECO:0000313" key="3">
    <source>
        <dbReference type="EMBL" id="SFW61079.1"/>
    </source>
</evidence>
<sequence>MGAHNEFGKEGEHLAIQHLEKNGYTIRHINYRYLKAEVDIIAQLNNTLAIVEVKSRRSDALQYIAETVTAKKIKLLVLAADHYVTEYDLDVDVRFDIITVLKNDDSLKIEHLKDAFYHF</sequence>
<dbReference type="AlphaFoldDB" id="A0A1K1QM98"/>
<dbReference type="InterPro" id="IPR003509">
    <property type="entry name" value="UPF0102_YraN-like"/>
</dbReference>
<dbReference type="SUPFAM" id="SSF52980">
    <property type="entry name" value="Restriction endonuclease-like"/>
    <property type="match status" value="1"/>
</dbReference>
<dbReference type="EMBL" id="FPIY01000004">
    <property type="protein sequence ID" value="SFW61079.1"/>
    <property type="molecule type" value="Genomic_DNA"/>
</dbReference>
<reference evidence="4" key="1">
    <citation type="submission" date="2016-11" db="EMBL/GenBank/DDBJ databases">
        <authorList>
            <person name="Varghese N."/>
            <person name="Submissions S."/>
        </authorList>
    </citation>
    <scope>NUCLEOTIDE SEQUENCE [LARGE SCALE GENOMIC DNA]</scope>
    <source>
        <strain evidence="4">DSM 24786</strain>
    </source>
</reference>
<name>A0A1K1QM98_9FLAO</name>
<gene>
    <name evidence="3" type="ORF">SAMN05660313_02801</name>
</gene>
<dbReference type="Proteomes" id="UP000183257">
    <property type="component" value="Unassembled WGS sequence"/>
</dbReference>
<organism evidence="3 4">
    <name type="scientific">Cellulophaga fucicola</name>
    <dbReference type="NCBI Taxonomy" id="76595"/>
    <lineage>
        <taxon>Bacteria</taxon>
        <taxon>Pseudomonadati</taxon>
        <taxon>Bacteroidota</taxon>
        <taxon>Flavobacteriia</taxon>
        <taxon>Flavobacteriales</taxon>
        <taxon>Flavobacteriaceae</taxon>
        <taxon>Cellulophaga</taxon>
    </lineage>
</organism>
<dbReference type="RefSeq" id="WP_072304424.1">
    <property type="nucleotide sequence ID" value="NZ_FPIY01000004.1"/>
</dbReference>
<keyword evidence="3" id="KW-0255">Endonuclease</keyword>
<keyword evidence="3" id="KW-0540">Nuclease</keyword>
<evidence type="ECO:0000313" key="4">
    <source>
        <dbReference type="Proteomes" id="UP000183257"/>
    </source>
</evidence>
<dbReference type="InterPro" id="IPR011856">
    <property type="entry name" value="tRNA_endonuc-like_dom_sf"/>
</dbReference>
<dbReference type="GO" id="GO:0003676">
    <property type="term" value="F:nucleic acid binding"/>
    <property type="evidence" value="ECO:0007669"/>
    <property type="project" value="InterPro"/>
</dbReference>
<dbReference type="CDD" id="cd20736">
    <property type="entry name" value="PoNe_Nuclease"/>
    <property type="match status" value="1"/>
</dbReference>
<keyword evidence="4" id="KW-1185">Reference proteome</keyword>
<evidence type="ECO:0000256" key="1">
    <source>
        <dbReference type="ARBA" id="ARBA00006738"/>
    </source>
</evidence>
<dbReference type="GO" id="GO:0004519">
    <property type="term" value="F:endonuclease activity"/>
    <property type="evidence" value="ECO:0007669"/>
    <property type="project" value="UniProtKB-KW"/>
</dbReference>
<dbReference type="InterPro" id="IPR011335">
    <property type="entry name" value="Restrct_endonuc-II-like"/>
</dbReference>
<dbReference type="Gene3D" id="3.40.1350.10">
    <property type="match status" value="1"/>
</dbReference>
<dbReference type="HAMAP" id="MF_00048">
    <property type="entry name" value="UPF0102"/>
    <property type="match status" value="1"/>
</dbReference>
<protein>
    <recommendedName>
        <fullName evidence="2">UPF0102 protein SAMN05660313_02801</fullName>
    </recommendedName>
</protein>
<dbReference type="PANTHER" id="PTHR34039:SF1">
    <property type="entry name" value="UPF0102 PROTEIN YRAN"/>
    <property type="match status" value="1"/>
</dbReference>
<comment type="similarity">
    <text evidence="1 2">Belongs to the UPF0102 family.</text>
</comment>
<dbReference type="OrthoDB" id="9802516at2"/>
<evidence type="ECO:0000256" key="2">
    <source>
        <dbReference type="HAMAP-Rule" id="MF_00048"/>
    </source>
</evidence>
<keyword evidence="3" id="KW-0378">Hydrolase</keyword>